<evidence type="ECO:0000256" key="1">
    <source>
        <dbReference type="SAM" id="MobiDB-lite"/>
    </source>
</evidence>
<dbReference type="AlphaFoldDB" id="A0A2K6K675"/>
<reference evidence="2" key="2">
    <citation type="submission" date="2025-08" db="UniProtKB">
        <authorList>
            <consortium name="Ensembl"/>
        </authorList>
    </citation>
    <scope>IDENTIFICATION</scope>
</reference>
<name>A0A2K6K675_RHIBE</name>
<feature type="region of interest" description="Disordered" evidence="1">
    <location>
        <begin position="50"/>
        <end position="80"/>
    </location>
</feature>
<feature type="compositionally biased region" description="Polar residues" evidence="1">
    <location>
        <begin position="69"/>
        <end position="80"/>
    </location>
</feature>
<proteinExistence type="predicted"/>
<dbReference type="OMA" id="NHRNGFT"/>
<dbReference type="Proteomes" id="UP000233180">
    <property type="component" value="Unassembled WGS sequence"/>
</dbReference>
<accession>A0A2K6K675</accession>
<evidence type="ECO:0000313" key="3">
    <source>
        <dbReference type="Proteomes" id="UP000233180"/>
    </source>
</evidence>
<reference evidence="2" key="3">
    <citation type="submission" date="2025-09" db="UniProtKB">
        <authorList>
            <consortium name="Ensembl"/>
        </authorList>
    </citation>
    <scope>IDENTIFICATION</scope>
</reference>
<dbReference type="Ensembl" id="ENSRBIT00000030063.1">
    <property type="protein sequence ID" value="ENSRBIP00000006770.1"/>
    <property type="gene ID" value="ENSRBIG00000026996.1"/>
</dbReference>
<organism evidence="2 3">
    <name type="scientific">Rhinopithecus bieti</name>
    <name type="common">Black snub-nosed monkey</name>
    <name type="synonym">Pygathrix bieti</name>
    <dbReference type="NCBI Taxonomy" id="61621"/>
    <lineage>
        <taxon>Eukaryota</taxon>
        <taxon>Metazoa</taxon>
        <taxon>Chordata</taxon>
        <taxon>Craniata</taxon>
        <taxon>Vertebrata</taxon>
        <taxon>Euteleostomi</taxon>
        <taxon>Mammalia</taxon>
        <taxon>Eutheria</taxon>
        <taxon>Euarchontoglires</taxon>
        <taxon>Primates</taxon>
        <taxon>Haplorrhini</taxon>
        <taxon>Catarrhini</taxon>
        <taxon>Cercopithecidae</taxon>
        <taxon>Colobinae</taxon>
        <taxon>Rhinopithecus</taxon>
    </lineage>
</organism>
<evidence type="ECO:0000313" key="2">
    <source>
        <dbReference type="Ensembl" id="ENSRBIP00000006770.1"/>
    </source>
</evidence>
<sequence length="80" mass="9194">MTGVWKSMEELDQIHMVRSVLQTSRPCVVRVSHLSRKVKIKLGRLDVNVQTKQSRKPPTLKREDKNHRNGFTCTNSPLPA</sequence>
<dbReference type="GeneTree" id="ENSGT00910000147304"/>
<keyword evidence="3" id="KW-1185">Reference proteome</keyword>
<protein>
    <submittedName>
        <fullName evidence="2">Uncharacterized protein</fullName>
    </submittedName>
</protein>
<reference evidence="2 3" key="1">
    <citation type="submission" date="2016-06" db="EMBL/GenBank/DDBJ databases">
        <title>Genome of Rhinopithecus bieti.</title>
        <authorList>
            <person name="Wu"/>
            <person name="C.-I. and Zhang"/>
            <person name="Y."/>
        </authorList>
    </citation>
    <scope>NUCLEOTIDE SEQUENCE</scope>
</reference>